<proteinExistence type="predicted"/>
<keyword evidence="4" id="KW-0472">Membrane</keyword>
<dbReference type="Gene3D" id="3.40.50.1820">
    <property type="entry name" value="alpha/beta hydrolase"/>
    <property type="match status" value="1"/>
</dbReference>
<evidence type="ECO:0000256" key="1">
    <source>
        <dbReference type="ARBA" id="ARBA00004613"/>
    </source>
</evidence>
<dbReference type="PANTHER" id="PTHR48098:SF1">
    <property type="entry name" value="DIACYLGLYCEROL ACYLTRANSFERASE_MYCOLYLTRANSFERASE AG85A"/>
    <property type="match status" value="1"/>
</dbReference>
<dbReference type="RefSeq" id="WP_138230051.1">
    <property type="nucleotide sequence ID" value="NZ_AP022577.1"/>
</dbReference>
<dbReference type="EMBL" id="AP022577">
    <property type="protein sequence ID" value="BBX87686.1"/>
    <property type="molecule type" value="Genomic_DNA"/>
</dbReference>
<feature type="transmembrane region" description="Helical" evidence="4">
    <location>
        <begin position="103"/>
        <end position="125"/>
    </location>
</feature>
<protein>
    <submittedName>
        <fullName evidence="5">Membrane protein</fullName>
    </submittedName>
</protein>
<gene>
    <name evidence="5" type="ORF">MAUB_55590</name>
</gene>
<dbReference type="InterPro" id="IPR050583">
    <property type="entry name" value="Mycobacterial_A85_antigen"/>
</dbReference>
<dbReference type="Pfam" id="PF00756">
    <property type="entry name" value="Esterase"/>
    <property type="match status" value="1"/>
</dbReference>
<feature type="compositionally biased region" description="Low complexity" evidence="3">
    <location>
        <begin position="446"/>
        <end position="464"/>
    </location>
</feature>
<evidence type="ECO:0000256" key="4">
    <source>
        <dbReference type="SAM" id="Phobius"/>
    </source>
</evidence>
<feature type="transmembrane region" description="Helical" evidence="4">
    <location>
        <begin position="12"/>
        <end position="31"/>
    </location>
</feature>
<comment type="subcellular location">
    <subcellularLocation>
        <location evidence="1">Secreted</location>
    </subcellularLocation>
</comment>
<evidence type="ECO:0000256" key="3">
    <source>
        <dbReference type="SAM" id="MobiDB-lite"/>
    </source>
</evidence>
<feature type="transmembrane region" description="Helical" evidence="4">
    <location>
        <begin position="43"/>
        <end position="61"/>
    </location>
</feature>
<sequence>MPSFVTHASLMHGWLPFLIQLVTAVVLGCAIGRRSRHWSVRRLPVALAVGVACAGALYWYITSLGVAGDPAPVRLWIWTALGGFAVAVLILGWQGSRWRRRGLAVLAVPLCALCALLMMNLWVGYFPTAYVAWNKFTVGKVPDEVDRWSVTAMQLKGIRPPRGVVVPVTTSSRESNFAHRAELVYLPPAWFATNPPPQLPTIMMIGSQLNTPADWIWAGNAKATVDKYAAEHDGNAPVLVFVDATGSFNNDTECVNGSHGNSSLHLTKEVVPYLISNFGVSPNPQNWGIVGWSMGGTCAVQLTARHPNLFSAFVDIAGDLSPNIGSKDQTIARLYGGDAAKWAEFDPSTVMRQYGRYRDVSGLFEIPGTAAACNAPGPGVPRDARANPEGQDIAAGTLCEIAQQHGINAEVRALLGLHDWGFANESFADSLPWIAGKLGAPGAATAPSKPAGPGNPGPASAAGPRTAPTL</sequence>
<name>A0ABN5Z3V2_9MYCO</name>
<keyword evidence="4" id="KW-0812">Transmembrane</keyword>
<organism evidence="5 6">
    <name type="scientific">Mycolicibacterium aubagnense</name>
    <dbReference type="NCBI Taxonomy" id="319707"/>
    <lineage>
        <taxon>Bacteria</taxon>
        <taxon>Bacillati</taxon>
        <taxon>Actinomycetota</taxon>
        <taxon>Actinomycetes</taxon>
        <taxon>Mycobacteriales</taxon>
        <taxon>Mycobacteriaceae</taxon>
        <taxon>Mycolicibacterium</taxon>
    </lineage>
</organism>
<evidence type="ECO:0000313" key="5">
    <source>
        <dbReference type="EMBL" id="BBX87686.1"/>
    </source>
</evidence>
<feature type="transmembrane region" description="Helical" evidence="4">
    <location>
        <begin position="73"/>
        <end position="91"/>
    </location>
</feature>
<dbReference type="SUPFAM" id="SSF53474">
    <property type="entry name" value="alpha/beta-Hydrolases"/>
    <property type="match status" value="1"/>
</dbReference>
<dbReference type="InterPro" id="IPR000801">
    <property type="entry name" value="Esterase-like"/>
</dbReference>
<dbReference type="PANTHER" id="PTHR48098">
    <property type="entry name" value="ENTEROCHELIN ESTERASE-RELATED"/>
    <property type="match status" value="1"/>
</dbReference>
<reference evidence="5 6" key="1">
    <citation type="journal article" date="2019" name="Emerg. Microbes Infect.">
        <title>Comprehensive subspecies identification of 175 nontuberculous mycobacteria species based on 7547 genomic profiles.</title>
        <authorList>
            <person name="Matsumoto Y."/>
            <person name="Kinjo T."/>
            <person name="Motooka D."/>
            <person name="Nabeya D."/>
            <person name="Jung N."/>
            <person name="Uechi K."/>
            <person name="Horii T."/>
            <person name="Iida T."/>
            <person name="Fujita J."/>
            <person name="Nakamura S."/>
        </authorList>
    </citation>
    <scope>NUCLEOTIDE SEQUENCE [LARGE SCALE GENOMIC DNA]</scope>
    <source>
        <strain evidence="5 6">JCM 15296</strain>
    </source>
</reference>
<feature type="region of interest" description="Disordered" evidence="3">
    <location>
        <begin position="441"/>
        <end position="470"/>
    </location>
</feature>
<dbReference type="Proteomes" id="UP000465609">
    <property type="component" value="Chromosome"/>
</dbReference>
<evidence type="ECO:0000256" key="2">
    <source>
        <dbReference type="ARBA" id="ARBA00022525"/>
    </source>
</evidence>
<keyword evidence="2" id="KW-0964">Secreted</keyword>
<accession>A0ABN5Z3V2</accession>
<keyword evidence="4" id="KW-1133">Transmembrane helix</keyword>
<evidence type="ECO:0000313" key="6">
    <source>
        <dbReference type="Proteomes" id="UP000465609"/>
    </source>
</evidence>
<dbReference type="InterPro" id="IPR029058">
    <property type="entry name" value="AB_hydrolase_fold"/>
</dbReference>
<keyword evidence="6" id="KW-1185">Reference proteome</keyword>